<dbReference type="Gene3D" id="3.10.620.30">
    <property type="match status" value="1"/>
</dbReference>
<dbReference type="InterPro" id="IPR002931">
    <property type="entry name" value="Transglutaminase-like"/>
</dbReference>
<feature type="transmembrane region" description="Helical" evidence="1">
    <location>
        <begin position="648"/>
        <end position="668"/>
    </location>
</feature>
<protein>
    <recommendedName>
        <fullName evidence="2">Transglutaminase-like domain-containing protein</fullName>
    </recommendedName>
</protein>
<feature type="transmembrane region" description="Helical" evidence="1">
    <location>
        <begin position="179"/>
        <end position="197"/>
    </location>
</feature>
<reference evidence="3 4" key="1">
    <citation type="submission" date="2020-04" db="EMBL/GenBank/DDBJ databases">
        <title>Luteolibacter sp. G-1-1-1 isolated from soil.</title>
        <authorList>
            <person name="Dahal R.H."/>
        </authorList>
    </citation>
    <scope>NUCLEOTIDE SEQUENCE [LARGE SCALE GENOMIC DNA]</scope>
    <source>
        <strain evidence="3 4">G-1-1-1</strain>
    </source>
</reference>
<dbReference type="PANTHER" id="PTHR42736">
    <property type="entry name" value="PROTEIN-GLUTAMINE GAMMA-GLUTAMYLTRANSFERASE"/>
    <property type="match status" value="1"/>
</dbReference>
<gene>
    <name evidence="3" type="ORF">HHL09_11730</name>
</gene>
<keyword evidence="1" id="KW-0812">Transmembrane</keyword>
<feature type="domain" description="Transglutaminase-like" evidence="2">
    <location>
        <begin position="540"/>
        <end position="612"/>
    </location>
</feature>
<sequence length="774" mass="87024">MTQGPPRYLLGLAILFWAAITERVVPGLICALLIEGANWTRVRWAFGEKAALVAWRLAVLFLVMAMVLVLLQGGSRLTAMSRVFTWLPVIMFPLQFVQSYGTSRTLPLSTFSMMVRRRRAHALAHGLPYREVRFSFGYAYLCGILLACSLGENAGAPWFYPGLILIVFWAFVSMNWKSVGLATVVVLLLCALGGIGGQRGLTALYMYATTGNSSPDSDPTLNNARERNTSIGDMGKLKQSPEVVWRLIQEKGPLPRLLRVASYNTYSGTVWQAQIPRDRNTDAKDFEALPELGNPANPDDPEDSFQICPPGLPNQSVAIDPQLNRFKIRGVVPDRGGLFPLPANAASLHQFAFEELERNSFGTFKIKPSQPVSDARVLWGDEFATEAPPWESIVSEGKAYSRMGSIRAFDTKPSGRNRGWSVIHLSDAERNLLRDGKFQGRPWPWRSMIPSGRPKWRLVQPDLSIPPKEAKVLAEIVDELGLRDGSTIERIERLREYFLSNFRYSKYNSVPRDLEGLLRQNKRLRSVLRDEDRTLIATFLQYTRAGHCEFFATSAALLLRESGIPTRYVSGFAVVERNQETGETVIRGTHAHAWCRAWDEASQQWFDVDLTPPDWTGMETPRMSRFQGFQDAMQRLREDLLVWRDQPGHMAIITSILLTPVLIGLGFLGRNLWKSRQQLEATKRKKRGPVVLAETPLLSLEKAARKVLGERPPGLPLGSWLLQLSPRISSPELLAEAVRIHHGLRFDPQPGDPQAGSRLQSLVREIKNQLTKRP</sequence>
<dbReference type="SUPFAM" id="SSF54001">
    <property type="entry name" value="Cysteine proteinases"/>
    <property type="match status" value="1"/>
</dbReference>
<organism evidence="3 4">
    <name type="scientific">Luteolibacter luteus</name>
    <dbReference type="NCBI Taxonomy" id="2728835"/>
    <lineage>
        <taxon>Bacteria</taxon>
        <taxon>Pseudomonadati</taxon>
        <taxon>Verrucomicrobiota</taxon>
        <taxon>Verrucomicrobiia</taxon>
        <taxon>Verrucomicrobiales</taxon>
        <taxon>Verrucomicrobiaceae</taxon>
        <taxon>Luteolibacter</taxon>
    </lineage>
</organism>
<evidence type="ECO:0000259" key="2">
    <source>
        <dbReference type="SMART" id="SM00460"/>
    </source>
</evidence>
<evidence type="ECO:0000256" key="1">
    <source>
        <dbReference type="SAM" id="Phobius"/>
    </source>
</evidence>
<dbReference type="EMBL" id="CP051774">
    <property type="protein sequence ID" value="QJE96423.1"/>
    <property type="molecule type" value="Genomic_DNA"/>
</dbReference>
<dbReference type="AlphaFoldDB" id="A0A858RK45"/>
<dbReference type="PANTHER" id="PTHR42736:SF1">
    <property type="entry name" value="PROTEIN-GLUTAMINE GAMMA-GLUTAMYLTRANSFERASE"/>
    <property type="match status" value="1"/>
</dbReference>
<feature type="transmembrane region" description="Helical" evidence="1">
    <location>
        <begin position="83"/>
        <end position="101"/>
    </location>
</feature>
<proteinExistence type="predicted"/>
<dbReference type="SMART" id="SM00460">
    <property type="entry name" value="TGc"/>
    <property type="match status" value="1"/>
</dbReference>
<dbReference type="Pfam" id="PF01841">
    <property type="entry name" value="Transglut_core"/>
    <property type="match status" value="1"/>
</dbReference>
<dbReference type="Proteomes" id="UP000501812">
    <property type="component" value="Chromosome"/>
</dbReference>
<evidence type="ECO:0000313" key="3">
    <source>
        <dbReference type="EMBL" id="QJE96423.1"/>
    </source>
</evidence>
<dbReference type="KEGG" id="luo:HHL09_11730"/>
<feature type="transmembrane region" description="Helical" evidence="1">
    <location>
        <begin position="12"/>
        <end position="34"/>
    </location>
</feature>
<feature type="transmembrane region" description="Helical" evidence="1">
    <location>
        <begin position="54"/>
        <end position="71"/>
    </location>
</feature>
<dbReference type="InterPro" id="IPR052901">
    <property type="entry name" value="Bact_TGase-like"/>
</dbReference>
<keyword evidence="4" id="KW-1185">Reference proteome</keyword>
<dbReference type="InterPro" id="IPR038765">
    <property type="entry name" value="Papain-like_cys_pep_sf"/>
</dbReference>
<feature type="transmembrane region" description="Helical" evidence="1">
    <location>
        <begin position="155"/>
        <end position="172"/>
    </location>
</feature>
<accession>A0A858RK45</accession>
<keyword evidence="1" id="KW-0472">Membrane</keyword>
<dbReference type="RefSeq" id="WP_169454824.1">
    <property type="nucleotide sequence ID" value="NZ_CP051774.1"/>
</dbReference>
<evidence type="ECO:0000313" key="4">
    <source>
        <dbReference type="Proteomes" id="UP000501812"/>
    </source>
</evidence>
<keyword evidence="1" id="KW-1133">Transmembrane helix</keyword>
<name>A0A858RK45_9BACT</name>